<feature type="region of interest" description="Disordered" evidence="3">
    <location>
        <begin position="256"/>
        <end position="291"/>
    </location>
</feature>
<dbReference type="Gene3D" id="3.10.590.10">
    <property type="entry name" value="ph1033 like domains"/>
    <property type="match status" value="1"/>
</dbReference>
<feature type="transmembrane region" description="Helical" evidence="4">
    <location>
        <begin position="20"/>
        <end position="40"/>
    </location>
</feature>
<feature type="compositionally biased region" description="Low complexity" evidence="3">
    <location>
        <begin position="280"/>
        <end position="291"/>
    </location>
</feature>
<dbReference type="AlphaFoldDB" id="A0AAQ3QPB6"/>
<dbReference type="GO" id="GO:0005634">
    <property type="term" value="C:nucleus"/>
    <property type="evidence" value="ECO:0007669"/>
    <property type="project" value="UniProtKB-SubCell"/>
</dbReference>
<evidence type="ECO:0000256" key="1">
    <source>
        <dbReference type="ARBA" id="ARBA00004123"/>
    </source>
</evidence>
<evidence type="ECO:0000313" key="6">
    <source>
        <dbReference type="EMBL" id="WOL15435.1"/>
    </source>
</evidence>
<dbReference type="InterPro" id="IPR047197">
    <property type="entry name" value="THYN1-like_EVE"/>
</dbReference>
<protein>
    <submittedName>
        <fullName evidence="6">Thymocyte nuclear protein 1</fullName>
    </submittedName>
</protein>
<dbReference type="InterPro" id="IPR052181">
    <property type="entry name" value="5hmC_binding"/>
</dbReference>
<evidence type="ECO:0000256" key="2">
    <source>
        <dbReference type="ARBA" id="ARBA00023242"/>
    </source>
</evidence>
<feature type="compositionally biased region" description="Acidic residues" evidence="3">
    <location>
        <begin position="263"/>
        <end position="279"/>
    </location>
</feature>
<organism evidence="6 7">
    <name type="scientific">Canna indica</name>
    <name type="common">Indian-shot</name>
    <dbReference type="NCBI Taxonomy" id="4628"/>
    <lineage>
        <taxon>Eukaryota</taxon>
        <taxon>Viridiplantae</taxon>
        <taxon>Streptophyta</taxon>
        <taxon>Embryophyta</taxon>
        <taxon>Tracheophyta</taxon>
        <taxon>Spermatophyta</taxon>
        <taxon>Magnoliopsida</taxon>
        <taxon>Liliopsida</taxon>
        <taxon>Zingiberales</taxon>
        <taxon>Cannaceae</taxon>
        <taxon>Canna</taxon>
    </lineage>
</organism>
<dbReference type="SUPFAM" id="SSF88697">
    <property type="entry name" value="PUA domain-like"/>
    <property type="match status" value="1"/>
</dbReference>
<gene>
    <name evidence="6" type="ORF">Cni_G24216</name>
</gene>
<proteinExistence type="predicted"/>
<dbReference type="PANTHER" id="PTHR14087:SF8">
    <property type="entry name" value="OS03G0676100 PROTEIN"/>
    <property type="match status" value="1"/>
</dbReference>
<evidence type="ECO:0000256" key="4">
    <source>
        <dbReference type="SAM" id="Phobius"/>
    </source>
</evidence>
<dbReference type="PANTHER" id="PTHR14087">
    <property type="entry name" value="THYMOCYTE NUCLEAR PROTEIN 1"/>
    <property type="match status" value="1"/>
</dbReference>
<evidence type="ECO:0000313" key="7">
    <source>
        <dbReference type="Proteomes" id="UP001327560"/>
    </source>
</evidence>
<keyword evidence="4" id="KW-0472">Membrane</keyword>
<name>A0AAQ3QPB6_9LILI</name>
<feature type="domain" description="EVE" evidence="5">
    <location>
        <begin position="127"/>
        <end position="256"/>
    </location>
</feature>
<dbReference type="EMBL" id="CP136896">
    <property type="protein sequence ID" value="WOL15435.1"/>
    <property type="molecule type" value="Genomic_DNA"/>
</dbReference>
<dbReference type="CDD" id="cd21133">
    <property type="entry name" value="EVE"/>
    <property type="match status" value="1"/>
</dbReference>
<feature type="transmembrane region" description="Helical" evidence="4">
    <location>
        <begin position="52"/>
        <end position="76"/>
    </location>
</feature>
<keyword evidence="7" id="KW-1185">Reference proteome</keyword>
<dbReference type="InterPro" id="IPR015947">
    <property type="entry name" value="PUA-like_sf"/>
</dbReference>
<evidence type="ECO:0000256" key="3">
    <source>
        <dbReference type="SAM" id="MobiDB-lite"/>
    </source>
</evidence>
<keyword evidence="4" id="KW-1133">Transmembrane helix</keyword>
<sequence length="291" mass="32780">MTTLSGAPWHFRFSTLKGKILKSGSWLISILYCSPSPFVINRCRSGRNSSMSALCVLMNTGVLVGMSSLMTLVALMDSWGMMNGPVGCMRKVSLTTHRSVRSPRLLRFPMPNSRLETETMGKRRRSYWLLKTEPKEWSWEDQRSNGGISTWDGVRNRQAINHMKSMRVGDCCFFYHSGASDRRVVGVVKVVRPWYLSSSSGDGAVEVQSVGEMRRPVELREIKEEAEAMKGFALLKQPRLSVVPVPEEIWNRICEMGGGYGETTEEEEEEEDEDEEDAEAASTPSSPEQHE</sequence>
<dbReference type="InterPro" id="IPR002740">
    <property type="entry name" value="EVE_domain"/>
</dbReference>
<comment type="subcellular location">
    <subcellularLocation>
        <location evidence="1">Nucleus</location>
    </subcellularLocation>
</comment>
<accession>A0AAQ3QPB6</accession>
<dbReference type="Proteomes" id="UP001327560">
    <property type="component" value="Chromosome 7"/>
</dbReference>
<evidence type="ECO:0000259" key="5">
    <source>
        <dbReference type="Pfam" id="PF01878"/>
    </source>
</evidence>
<reference evidence="6 7" key="1">
    <citation type="submission" date="2023-10" db="EMBL/GenBank/DDBJ databases">
        <title>Chromosome-scale genome assembly provides insights into flower coloration mechanisms of Canna indica.</title>
        <authorList>
            <person name="Li C."/>
        </authorList>
    </citation>
    <scope>NUCLEOTIDE SEQUENCE [LARGE SCALE GENOMIC DNA]</scope>
    <source>
        <tissue evidence="6">Flower</tissue>
    </source>
</reference>
<keyword evidence="2" id="KW-0539">Nucleus</keyword>
<dbReference type="Pfam" id="PF01878">
    <property type="entry name" value="EVE"/>
    <property type="match status" value="1"/>
</dbReference>
<keyword evidence="4" id="KW-0812">Transmembrane</keyword>